<accession>A0A8S5NVP3</accession>
<protein>
    <submittedName>
        <fullName evidence="1">Uncharacterized protein</fullName>
    </submittedName>
</protein>
<reference evidence="1" key="1">
    <citation type="journal article" date="2021" name="Proc. Natl. Acad. Sci. U.S.A.">
        <title>A Catalog of Tens of Thousands of Viruses from Human Metagenomes Reveals Hidden Associations with Chronic Diseases.</title>
        <authorList>
            <person name="Tisza M.J."/>
            <person name="Buck C.B."/>
        </authorList>
    </citation>
    <scope>NUCLEOTIDE SEQUENCE</scope>
    <source>
        <strain evidence="1">CtEBR14</strain>
    </source>
</reference>
<dbReference type="EMBL" id="BK015269">
    <property type="protein sequence ID" value="DAD98877.1"/>
    <property type="molecule type" value="Genomic_DNA"/>
</dbReference>
<proteinExistence type="predicted"/>
<name>A0A8S5NVP3_9CAUD</name>
<sequence length="29" mass="3421">MIKKSDEIKNTYTAIPRIIFIINIFITSH</sequence>
<organism evidence="1">
    <name type="scientific">Myoviridae sp. ctEBR14</name>
    <dbReference type="NCBI Taxonomy" id="2825060"/>
    <lineage>
        <taxon>Viruses</taxon>
        <taxon>Duplodnaviria</taxon>
        <taxon>Heunggongvirae</taxon>
        <taxon>Uroviricota</taxon>
        <taxon>Caudoviricetes</taxon>
    </lineage>
</organism>
<evidence type="ECO:0000313" key="1">
    <source>
        <dbReference type="EMBL" id="DAD98877.1"/>
    </source>
</evidence>